<feature type="domain" description="Smf/DprA SLOG" evidence="2">
    <location>
        <begin position="80"/>
        <end position="296"/>
    </location>
</feature>
<name>A0A9X2EA09_9NOCA</name>
<dbReference type="InterPro" id="IPR003488">
    <property type="entry name" value="DprA"/>
</dbReference>
<dbReference type="EMBL" id="JAMRXG010000005">
    <property type="protein sequence ID" value="MCM6774526.1"/>
    <property type="molecule type" value="Genomic_DNA"/>
</dbReference>
<accession>A0A9X2EA09</accession>
<dbReference type="PANTHER" id="PTHR43022:SF1">
    <property type="entry name" value="PROTEIN SMF"/>
    <property type="match status" value="1"/>
</dbReference>
<dbReference type="Gene3D" id="3.40.50.450">
    <property type="match status" value="1"/>
</dbReference>
<organism evidence="3 4">
    <name type="scientific">Nocardia pulmonis</name>
    <dbReference type="NCBI Taxonomy" id="2951408"/>
    <lineage>
        <taxon>Bacteria</taxon>
        <taxon>Bacillati</taxon>
        <taxon>Actinomycetota</taxon>
        <taxon>Actinomycetes</taxon>
        <taxon>Mycobacteriales</taxon>
        <taxon>Nocardiaceae</taxon>
        <taxon>Nocardia</taxon>
    </lineage>
</organism>
<gene>
    <name evidence="3" type="primary">dprA</name>
    <name evidence="3" type="ORF">NDR86_13680</name>
</gene>
<evidence type="ECO:0000313" key="3">
    <source>
        <dbReference type="EMBL" id="MCM6774526.1"/>
    </source>
</evidence>
<protein>
    <submittedName>
        <fullName evidence="3">DNA-processing protein DprA</fullName>
    </submittedName>
</protein>
<dbReference type="AlphaFoldDB" id="A0A9X2EA09"/>
<dbReference type="GO" id="GO:0009294">
    <property type="term" value="P:DNA-mediated transformation"/>
    <property type="evidence" value="ECO:0007669"/>
    <property type="project" value="InterPro"/>
</dbReference>
<reference evidence="3" key="1">
    <citation type="submission" date="2022-06" db="EMBL/GenBank/DDBJ databases">
        <title>Novel species in genus nocardia.</title>
        <authorList>
            <person name="Li F."/>
        </authorList>
    </citation>
    <scope>NUCLEOTIDE SEQUENCE</scope>
    <source>
        <strain evidence="3">CDC141</strain>
    </source>
</reference>
<sequence>MNSAAPEPVLDHERRLRAWALLSRASLDVPHSVHHALTTQDVVEAAARIASRSGDFRAARDAWAQADHDLAHIDGVGGRLLTRDDDSWPGRLADLDTLAPDAFAPVALWTRGQHRLDAYSAYTVAVVGARAATDYGIHVAADLAGELTTRGWNVVSGGAFGVDAAAHAAALRCGRPTVAVLPCGLDRLYPSQNADLFTRILDNGLIVSEYPPGEPARRDRFIHRNRLTVALSTGVVVCEAGLRSGTLNTARWAYQLGRPVAAVPGSIYSAASRGCHQLIRDGHARLATSTEDVLNILTHRAGTEPAH</sequence>
<comment type="similarity">
    <text evidence="1">Belongs to the DprA/Smf family.</text>
</comment>
<evidence type="ECO:0000313" key="4">
    <source>
        <dbReference type="Proteomes" id="UP001139157"/>
    </source>
</evidence>
<dbReference type="InterPro" id="IPR057666">
    <property type="entry name" value="DrpA_SLOG"/>
</dbReference>
<dbReference type="Proteomes" id="UP001139157">
    <property type="component" value="Unassembled WGS sequence"/>
</dbReference>
<keyword evidence="4" id="KW-1185">Reference proteome</keyword>
<evidence type="ECO:0000259" key="2">
    <source>
        <dbReference type="Pfam" id="PF02481"/>
    </source>
</evidence>
<dbReference type="SUPFAM" id="SSF102405">
    <property type="entry name" value="MCP/YpsA-like"/>
    <property type="match status" value="1"/>
</dbReference>
<comment type="caution">
    <text evidence="3">The sequence shown here is derived from an EMBL/GenBank/DDBJ whole genome shotgun (WGS) entry which is preliminary data.</text>
</comment>
<dbReference type="RefSeq" id="WP_251912204.1">
    <property type="nucleotide sequence ID" value="NZ_JAMRXG010000005.1"/>
</dbReference>
<evidence type="ECO:0000256" key="1">
    <source>
        <dbReference type="ARBA" id="ARBA00006525"/>
    </source>
</evidence>
<dbReference type="PANTHER" id="PTHR43022">
    <property type="entry name" value="PROTEIN SMF"/>
    <property type="match status" value="1"/>
</dbReference>
<dbReference type="Pfam" id="PF02481">
    <property type="entry name" value="DNA_processg_A"/>
    <property type="match status" value="1"/>
</dbReference>
<dbReference type="NCBIfam" id="TIGR00732">
    <property type="entry name" value="dprA"/>
    <property type="match status" value="1"/>
</dbReference>
<proteinExistence type="inferred from homology"/>